<dbReference type="GO" id="GO:0003729">
    <property type="term" value="F:mRNA binding"/>
    <property type="evidence" value="ECO:0007669"/>
    <property type="project" value="TreeGrafter"/>
</dbReference>
<dbReference type="Gramene" id="OIW10492">
    <property type="protein sequence ID" value="OIW10492"/>
    <property type="gene ID" value="TanjilG_00430"/>
</dbReference>
<dbReference type="OMA" id="TRPQING"/>
<feature type="region of interest" description="Disordered" evidence="1">
    <location>
        <begin position="1"/>
        <end position="74"/>
    </location>
</feature>
<name>A0A1J7HCZ3_LUPAN</name>
<feature type="region of interest" description="Disordered" evidence="1">
    <location>
        <begin position="323"/>
        <end position="347"/>
    </location>
</feature>
<accession>A0A1J7HCZ3</accession>
<feature type="compositionally biased region" description="Basic and acidic residues" evidence="1">
    <location>
        <begin position="482"/>
        <end position="548"/>
    </location>
</feature>
<feature type="region of interest" description="Disordered" evidence="1">
    <location>
        <begin position="577"/>
        <end position="619"/>
    </location>
</feature>
<organism evidence="2 3">
    <name type="scientific">Lupinus angustifolius</name>
    <name type="common">Narrow-leaved blue lupine</name>
    <dbReference type="NCBI Taxonomy" id="3871"/>
    <lineage>
        <taxon>Eukaryota</taxon>
        <taxon>Viridiplantae</taxon>
        <taxon>Streptophyta</taxon>
        <taxon>Embryophyta</taxon>
        <taxon>Tracheophyta</taxon>
        <taxon>Spermatophyta</taxon>
        <taxon>Magnoliopsida</taxon>
        <taxon>eudicotyledons</taxon>
        <taxon>Gunneridae</taxon>
        <taxon>Pentapetalae</taxon>
        <taxon>rosids</taxon>
        <taxon>fabids</taxon>
        <taxon>Fabales</taxon>
        <taxon>Fabaceae</taxon>
        <taxon>Papilionoideae</taxon>
        <taxon>50 kb inversion clade</taxon>
        <taxon>genistoids sensu lato</taxon>
        <taxon>core genistoids</taxon>
        <taxon>Genisteae</taxon>
        <taxon>Lupinus</taxon>
    </lineage>
</organism>
<feature type="region of interest" description="Disordered" evidence="1">
    <location>
        <begin position="467"/>
        <end position="561"/>
    </location>
</feature>
<dbReference type="OrthoDB" id="48651at2759"/>
<sequence>MSKKKVSGSTMTLKDFHGGSIPSDLPLPSAPGVTVRNGDRSGYDRTSSWAAPMGRSDHWSRPHTSPMTRHYDDKTPFFPHTALIGRNFDEDERKPLDDGSAPPRTISDDSIRAMPARVQVKPEYVVGGSSLGRQVAPVSHVGTVNLYPARVTETVHVGVNSQGLGGKNKEHGTAGGGGYANVWAMRKEAASVVETEKPSWSRPNAVSSLANASALEKVSSGRWQSKVVHYQTNVDMVRSSEVENGTCASVNGYNIYNRVDEVDEKDYHDAMLARHAERGLGIDSSMQGVRNESLDYERSGVPKYSEVLPRSIAHRANGVQLAQNDDKLSGSELPHPMPSESTGRSKLNLPPKATPLERVEPSVTVNAQVNDPSRVETVYQVHDHANFLKPVSAGNESGKEVGQRPKLNLKPRSQPLEQLEGNTDRERIALFGGARPRELVLKERGVDDAAINSYDVVDHSNRVEHNILRTEKLPDHSVQTRYGEKSDDALHDQRTGRKPERKDQRVDADRVQAQKNWRGDNRRNVKETDKQQPPERPKSPETWRKPVDQPKPSPGGGVGVRYGRATSAVELAQAFSRSVSDPKVNDRFSSGQRGLNSGRTQVPFSRLVGPTSRPQINGY</sequence>
<proteinExistence type="predicted"/>
<dbReference type="EMBL" id="CM007366">
    <property type="protein sequence ID" value="OIW10492.1"/>
    <property type="molecule type" value="Genomic_DNA"/>
</dbReference>
<protein>
    <submittedName>
        <fullName evidence="2">Uncharacterized protein</fullName>
    </submittedName>
</protein>
<reference evidence="2 3" key="1">
    <citation type="journal article" date="2017" name="Plant Biotechnol. J.">
        <title>A comprehensive draft genome sequence for lupin (Lupinus angustifolius), an emerging health food: insights into plant-microbe interactions and legume evolution.</title>
        <authorList>
            <person name="Hane J.K."/>
            <person name="Ming Y."/>
            <person name="Kamphuis L.G."/>
            <person name="Nelson M.N."/>
            <person name="Garg G."/>
            <person name="Atkins C.A."/>
            <person name="Bayer P.E."/>
            <person name="Bravo A."/>
            <person name="Bringans S."/>
            <person name="Cannon S."/>
            <person name="Edwards D."/>
            <person name="Foley R."/>
            <person name="Gao L.L."/>
            <person name="Harrison M.J."/>
            <person name="Huang W."/>
            <person name="Hurgobin B."/>
            <person name="Li S."/>
            <person name="Liu C.W."/>
            <person name="McGrath A."/>
            <person name="Morahan G."/>
            <person name="Murray J."/>
            <person name="Weller J."/>
            <person name="Jian J."/>
            <person name="Singh K.B."/>
        </authorList>
    </citation>
    <scope>NUCLEOTIDE SEQUENCE [LARGE SCALE GENOMIC DNA]</scope>
    <source>
        <strain evidence="3">cv. Tanjil</strain>
        <tissue evidence="2">Whole plant</tissue>
    </source>
</reference>
<dbReference type="PANTHER" id="PTHR32091:SF4">
    <property type="entry name" value="OS07G0546100 PROTEIN"/>
    <property type="match status" value="1"/>
</dbReference>
<evidence type="ECO:0000256" key="1">
    <source>
        <dbReference type="SAM" id="MobiDB-lite"/>
    </source>
</evidence>
<feature type="compositionally biased region" description="Polar residues" evidence="1">
    <location>
        <begin position="587"/>
        <end position="603"/>
    </location>
</feature>
<dbReference type="PANTHER" id="PTHR32091">
    <property type="entry name" value="EUKARYOTIC TRANSLATION INITIATION FACTOR 4B"/>
    <property type="match status" value="1"/>
</dbReference>
<dbReference type="InterPro" id="IPR010433">
    <property type="entry name" value="EIF-4B_pln"/>
</dbReference>
<dbReference type="STRING" id="3871.A0A1J7HCZ3"/>
<dbReference type="AlphaFoldDB" id="A0A1J7HCZ3"/>
<feature type="region of interest" description="Disordered" evidence="1">
    <location>
        <begin position="86"/>
        <end position="108"/>
    </location>
</feature>
<gene>
    <name evidence="2" type="ORF">TanjilG_00430</name>
</gene>
<feature type="compositionally biased region" description="Basic and acidic residues" evidence="1">
    <location>
        <begin position="87"/>
        <end position="97"/>
    </location>
</feature>
<dbReference type="GO" id="GO:0003743">
    <property type="term" value="F:translation initiation factor activity"/>
    <property type="evidence" value="ECO:0007669"/>
    <property type="project" value="InterPro"/>
</dbReference>
<keyword evidence="3" id="KW-1185">Reference proteome</keyword>
<dbReference type="Proteomes" id="UP000188354">
    <property type="component" value="Chromosome LG06"/>
</dbReference>
<feature type="region of interest" description="Disordered" evidence="1">
    <location>
        <begin position="390"/>
        <end position="422"/>
    </location>
</feature>
<evidence type="ECO:0000313" key="3">
    <source>
        <dbReference type="Proteomes" id="UP000188354"/>
    </source>
</evidence>
<evidence type="ECO:0000313" key="2">
    <source>
        <dbReference type="EMBL" id="OIW10492.1"/>
    </source>
</evidence>